<keyword evidence="1" id="KW-0812">Transmembrane</keyword>
<dbReference type="OrthoDB" id="761598at2759"/>
<evidence type="ECO:0000313" key="2">
    <source>
        <dbReference type="EMBL" id="GMI45914.1"/>
    </source>
</evidence>
<reference evidence="3" key="1">
    <citation type="journal article" date="2023" name="Commun. Biol.">
        <title>Genome analysis of Parmales, the sister group of diatoms, reveals the evolutionary specialization of diatoms from phago-mixotrophs to photoautotrophs.</title>
        <authorList>
            <person name="Ban H."/>
            <person name="Sato S."/>
            <person name="Yoshikawa S."/>
            <person name="Yamada K."/>
            <person name="Nakamura Y."/>
            <person name="Ichinomiya M."/>
            <person name="Sato N."/>
            <person name="Blanc-Mathieu R."/>
            <person name="Endo H."/>
            <person name="Kuwata A."/>
            <person name="Ogata H."/>
        </authorList>
    </citation>
    <scope>NUCLEOTIDE SEQUENCE [LARGE SCALE GENOMIC DNA]</scope>
</reference>
<sequence length="231" mass="25385">MSTLPSLVKPCSWLLGTSELSMSTLPSLVKPCSWLLGTSILLGYHLNLYKRESSGEQTWRKSQVSIRVAWSSHVRSTENWLYAVQTLRNAITAQTFLATTVLSLLTVVSGRMWDLVRASVDPGDRRRLVAQFVAVSGCLLLSAHNFLQGARLMTHAGFMFPVTAAPGGLVKGEAVDKVIEGSQNAQWLGLRWLYLAIAATVWIVGGEGAYCIAAVGFWRFFKELDKPPSII</sequence>
<name>A0A9W7GHL7_9STRA</name>
<protein>
    <submittedName>
        <fullName evidence="2">Uncharacterized protein</fullName>
    </submittedName>
</protein>
<dbReference type="Pfam" id="PF04654">
    <property type="entry name" value="DUF599"/>
    <property type="match status" value="1"/>
</dbReference>
<feature type="transmembrane region" description="Helical" evidence="1">
    <location>
        <begin position="192"/>
        <end position="221"/>
    </location>
</feature>
<dbReference type="PANTHER" id="PTHR31168:SF1">
    <property type="entry name" value="DUF599 FAMILY PROTEIN"/>
    <property type="match status" value="1"/>
</dbReference>
<feature type="transmembrane region" description="Helical" evidence="1">
    <location>
        <begin position="90"/>
        <end position="108"/>
    </location>
</feature>
<dbReference type="InterPro" id="IPR006747">
    <property type="entry name" value="DUF599"/>
</dbReference>
<keyword evidence="1" id="KW-0472">Membrane</keyword>
<evidence type="ECO:0000256" key="1">
    <source>
        <dbReference type="SAM" id="Phobius"/>
    </source>
</evidence>
<feature type="transmembrane region" description="Helical" evidence="1">
    <location>
        <begin position="128"/>
        <end position="147"/>
    </location>
</feature>
<dbReference type="EMBL" id="BRYA01000271">
    <property type="protein sequence ID" value="GMI45914.1"/>
    <property type="molecule type" value="Genomic_DNA"/>
</dbReference>
<comment type="caution">
    <text evidence="2">The sequence shown here is derived from an EMBL/GenBank/DDBJ whole genome shotgun (WGS) entry which is preliminary data.</text>
</comment>
<proteinExistence type="predicted"/>
<keyword evidence="1" id="KW-1133">Transmembrane helix</keyword>
<accession>A0A9W7GHL7</accession>
<gene>
    <name evidence="2" type="ORF">TrCOL_g710</name>
</gene>
<dbReference type="Proteomes" id="UP001165065">
    <property type="component" value="Unassembled WGS sequence"/>
</dbReference>
<keyword evidence="3" id="KW-1185">Reference proteome</keyword>
<dbReference type="PANTHER" id="PTHR31168">
    <property type="entry name" value="OS02G0292800 PROTEIN"/>
    <property type="match status" value="1"/>
</dbReference>
<evidence type="ECO:0000313" key="3">
    <source>
        <dbReference type="Proteomes" id="UP001165065"/>
    </source>
</evidence>
<dbReference type="AlphaFoldDB" id="A0A9W7GHL7"/>
<organism evidence="2 3">
    <name type="scientific">Triparma columacea</name>
    <dbReference type="NCBI Taxonomy" id="722753"/>
    <lineage>
        <taxon>Eukaryota</taxon>
        <taxon>Sar</taxon>
        <taxon>Stramenopiles</taxon>
        <taxon>Ochrophyta</taxon>
        <taxon>Bolidophyceae</taxon>
        <taxon>Parmales</taxon>
        <taxon>Triparmaceae</taxon>
        <taxon>Triparma</taxon>
    </lineage>
</organism>